<reference evidence="1" key="1">
    <citation type="journal article" date="2014" name="Int. J. Syst. Evol. Microbiol.">
        <title>Complete genome sequence of Corynebacterium casei LMG S-19264T (=DSM 44701T), isolated from a smear-ripened cheese.</title>
        <authorList>
            <consortium name="US DOE Joint Genome Institute (JGI-PGF)"/>
            <person name="Walter F."/>
            <person name="Albersmeier A."/>
            <person name="Kalinowski J."/>
            <person name="Ruckert C."/>
        </authorList>
    </citation>
    <scope>NUCLEOTIDE SEQUENCE</scope>
    <source>
        <strain evidence="1">CGMCC 1.12181</strain>
    </source>
</reference>
<reference evidence="1" key="2">
    <citation type="submission" date="2020-09" db="EMBL/GenBank/DDBJ databases">
        <authorList>
            <person name="Sun Q."/>
            <person name="Zhou Y."/>
        </authorList>
    </citation>
    <scope>NUCLEOTIDE SEQUENCE</scope>
    <source>
        <strain evidence="1">CGMCC 1.12181</strain>
    </source>
</reference>
<protein>
    <submittedName>
        <fullName evidence="1">Thioesterase</fullName>
    </submittedName>
</protein>
<accession>A0A917CHY3</accession>
<dbReference type="InterPro" id="IPR050563">
    <property type="entry name" value="4-hydroxybenzoyl-CoA_TE"/>
</dbReference>
<evidence type="ECO:0000313" key="1">
    <source>
        <dbReference type="EMBL" id="GGF88036.1"/>
    </source>
</evidence>
<dbReference type="Proteomes" id="UP000605253">
    <property type="component" value="Unassembled WGS sequence"/>
</dbReference>
<dbReference type="Gene3D" id="3.10.129.10">
    <property type="entry name" value="Hotdog Thioesterase"/>
    <property type="match status" value="1"/>
</dbReference>
<dbReference type="GO" id="GO:0047617">
    <property type="term" value="F:fatty acyl-CoA hydrolase activity"/>
    <property type="evidence" value="ECO:0007669"/>
    <property type="project" value="TreeGrafter"/>
</dbReference>
<dbReference type="CDD" id="cd00586">
    <property type="entry name" value="4HBT"/>
    <property type="match status" value="1"/>
</dbReference>
<dbReference type="SUPFAM" id="SSF54637">
    <property type="entry name" value="Thioesterase/thiol ester dehydrase-isomerase"/>
    <property type="match status" value="1"/>
</dbReference>
<gene>
    <name evidence="1" type="ORF">GCM10011365_06490</name>
</gene>
<dbReference type="Pfam" id="PF13279">
    <property type="entry name" value="4HBT_2"/>
    <property type="match status" value="1"/>
</dbReference>
<dbReference type="PANTHER" id="PTHR31793:SF40">
    <property type="entry name" value="ACYL-COA THIOESTER HYDROLASE, YBGC_YBAW FAMILY"/>
    <property type="match status" value="1"/>
</dbReference>
<keyword evidence="2" id="KW-1185">Reference proteome</keyword>
<comment type="caution">
    <text evidence="1">The sequence shown here is derived from an EMBL/GenBank/DDBJ whole genome shotgun (WGS) entry which is preliminary data.</text>
</comment>
<evidence type="ECO:0000313" key="2">
    <source>
        <dbReference type="Proteomes" id="UP000605253"/>
    </source>
</evidence>
<dbReference type="PANTHER" id="PTHR31793">
    <property type="entry name" value="4-HYDROXYBENZOYL-COA THIOESTERASE FAMILY MEMBER"/>
    <property type="match status" value="1"/>
</dbReference>
<dbReference type="InterPro" id="IPR029069">
    <property type="entry name" value="HotDog_dom_sf"/>
</dbReference>
<dbReference type="AlphaFoldDB" id="A0A917CHY3"/>
<dbReference type="EMBL" id="BMEO01000002">
    <property type="protein sequence ID" value="GGF88036.1"/>
    <property type="molecule type" value="Genomic_DNA"/>
</dbReference>
<sequence length="146" mass="16917">MKTESEFNQAFPVQVTLPVQWGDMDAFDHVNNTMYFRYFETARLAYFEHLDLLKTMQQDQIGPILAETACRFRRPLTYPDTIRVGASVIENHPFGFLMQYGIYSETQQAVCSDGSGRIVLLDYQSGQKVKPDKNMLKRIHRLQKSS</sequence>
<dbReference type="RefSeq" id="WP_188364242.1">
    <property type="nucleotide sequence ID" value="NZ_BAABJF010000032.1"/>
</dbReference>
<organism evidence="1 2">
    <name type="scientific">Marinicella pacifica</name>
    <dbReference type="NCBI Taxonomy" id="1171543"/>
    <lineage>
        <taxon>Bacteria</taxon>
        <taxon>Pseudomonadati</taxon>
        <taxon>Pseudomonadota</taxon>
        <taxon>Gammaproteobacteria</taxon>
        <taxon>Lysobacterales</taxon>
        <taxon>Marinicellaceae</taxon>
        <taxon>Marinicella</taxon>
    </lineage>
</organism>
<proteinExistence type="predicted"/>
<name>A0A917CHY3_9GAMM</name>